<accession>A0A0E0R9K1</accession>
<keyword evidence="1" id="KW-0732">Signal</keyword>
<dbReference type="OMA" id="NDNMTSI"/>
<dbReference type="Pfam" id="PF01476">
    <property type="entry name" value="LysM"/>
    <property type="match status" value="1"/>
</dbReference>
<protein>
    <recommendedName>
        <fullName evidence="2">LysM domain-containing protein</fullName>
    </recommendedName>
</protein>
<organism evidence="3 4">
    <name type="scientific">Oryza rufipogon</name>
    <name type="common">Brownbeard rice</name>
    <name type="synonym">Asian wild rice</name>
    <dbReference type="NCBI Taxonomy" id="4529"/>
    <lineage>
        <taxon>Eukaryota</taxon>
        <taxon>Viridiplantae</taxon>
        <taxon>Streptophyta</taxon>
        <taxon>Embryophyta</taxon>
        <taxon>Tracheophyta</taxon>
        <taxon>Spermatophyta</taxon>
        <taxon>Magnoliopsida</taxon>
        <taxon>Liliopsida</taxon>
        <taxon>Poales</taxon>
        <taxon>Poaceae</taxon>
        <taxon>BOP clade</taxon>
        <taxon>Oryzoideae</taxon>
        <taxon>Oryzeae</taxon>
        <taxon>Oryzinae</taxon>
        <taxon>Oryza</taxon>
    </lineage>
</organism>
<name>A0A0E0R9K1_ORYRU</name>
<dbReference type="AlphaFoldDB" id="A0A0E0R9K1"/>
<feature type="chain" id="PRO_5002372332" description="LysM domain-containing protein" evidence="1">
    <location>
        <begin position="23"/>
        <end position="153"/>
    </location>
</feature>
<proteinExistence type="predicted"/>
<dbReference type="SUPFAM" id="SSF54106">
    <property type="entry name" value="LysM domain"/>
    <property type="match status" value="1"/>
</dbReference>
<feature type="signal peptide" evidence="1">
    <location>
        <begin position="1"/>
        <end position="22"/>
    </location>
</feature>
<dbReference type="Proteomes" id="UP000008022">
    <property type="component" value="Unassembled WGS sequence"/>
</dbReference>
<dbReference type="SMART" id="SM00257">
    <property type="entry name" value="LysM"/>
    <property type="match status" value="1"/>
</dbReference>
<evidence type="ECO:0000256" key="1">
    <source>
        <dbReference type="SAM" id="SignalP"/>
    </source>
</evidence>
<dbReference type="Gramene" id="ORUFI11G17650.1">
    <property type="protein sequence ID" value="ORUFI11G17650.1"/>
    <property type="gene ID" value="ORUFI11G17650"/>
</dbReference>
<evidence type="ECO:0000313" key="3">
    <source>
        <dbReference type="EnsemblPlants" id="ORUFI11G17650.1"/>
    </source>
</evidence>
<dbReference type="HOGENOM" id="CLU_1716226_0_0_1"/>
<dbReference type="EnsemblPlants" id="ORUFI11G17650.1">
    <property type="protein sequence ID" value="ORUFI11G17650.1"/>
    <property type="gene ID" value="ORUFI11G17650"/>
</dbReference>
<dbReference type="PROSITE" id="PS51782">
    <property type="entry name" value="LYSM"/>
    <property type="match status" value="1"/>
</dbReference>
<reference evidence="4" key="1">
    <citation type="submission" date="2013-06" db="EMBL/GenBank/DDBJ databases">
        <authorList>
            <person name="Zhao Q."/>
        </authorList>
    </citation>
    <scope>NUCLEOTIDE SEQUENCE</scope>
    <source>
        <strain evidence="4">cv. W1943</strain>
    </source>
</reference>
<feature type="domain" description="LysM" evidence="2">
    <location>
        <begin position="64"/>
        <end position="110"/>
    </location>
</feature>
<dbReference type="Gene3D" id="3.10.350.10">
    <property type="entry name" value="LysM domain"/>
    <property type="match status" value="1"/>
</dbReference>
<evidence type="ECO:0000313" key="4">
    <source>
        <dbReference type="Proteomes" id="UP000008022"/>
    </source>
</evidence>
<evidence type="ECO:0000259" key="2">
    <source>
        <dbReference type="PROSITE" id="PS51782"/>
    </source>
</evidence>
<keyword evidence="4" id="KW-1185">Reference proteome</keyword>
<dbReference type="InterPro" id="IPR036779">
    <property type="entry name" value="LysM_dom_sf"/>
</dbReference>
<dbReference type="STRING" id="4529.A0A0E0R9K1"/>
<reference evidence="3" key="2">
    <citation type="submission" date="2015-06" db="UniProtKB">
        <authorList>
            <consortium name="EnsemblPlants"/>
        </authorList>
    </citation>
    <scope>IDENTIFICATION</scope>
</reference>
<dbReference type="InterPro" id="IPR018392">
    <property type="entry name" value="LysM"/>
</dbReference>
<sequence>MVPSFSSAAILLLFFLASFASATNFTYIGPATTPSHTAITDTVIVTILFHCSYVTGANRLESQPLHIIQPNDNMTSITVQFDNLVTYQEIAAVSNISNPDLVKIGQELWIPLCREAVSKSSRCFRANPFNPFRGQQQSQINVDQSQVNNNNPS</sequence>